<evidence type="ECO:0000313" key="2">
    <source>
        <dbReference type="EMBL" id="TWF83119.1"/>
    </source>
</evidence>
<comment type="caution">
    <text evidence="2">The sequence shown here is derived from an EMBL/GenBank/DDBJ whole genome shotgun (WGS) entry which is preliminary data.</text>
</comment>
<dbReference type="AlphaFoldDB" id="A0A561T7N3"/>
<name>A0A561T7N3_9ACTN</name>
<dbReference type="Proteomes" id="UP000316603">
    <property type="component" value="Unassembled WGS sequence"/>
</dbReference>
<protein>
    <submittedName>
        <fullName evidence="2">Uncharacterized protein</fullName>
    </submittedName>
</protein>
<gene>
    <name evidence="2" type="ORF">FHX78_1132</name>
</gene>
<dbReference type="EMBL" id="VIWV01000001">
    <property type="protein sequence ID" value="TWF83119.1"/>
    <property type="molecule type" value="Genomic_DNA"/>
</dbReference>
<feature type="compositionally biased region" description="Basic and acidic residues" evidence="1">
    <location>
        <begin position="22"/>
        <end position="38"/>
    </location>
</feature>
<evidence type="ECO:0000256" key="1">
    <source>
        <dbReference type="SAM" id="MobiDB-lite"/>
    </source>
</evidence>
<reference evidence="2 3" key="1">
    <citation type="submission" date="2019-06" db="EMBL/GenBank/DDBJ databases">
        <title>Sequencing the genomes of 1000 actinobacteria strains.</title>
        <authorList>
            <person name="Klenk H.-P."/>
        </authorList>
    </citation>
    <scope>NUCLEOTIDE SEQUENCE [LARGE SCALE GENOMIC DNA]</scope>
    <source>
        <strain evidence="2 3">DSM 41695</strain>
    </source>
</reference>
<accession>A0A561T7N3</accession>
<evidence type="ECO:0000313" key="3">
    <source>
        <dbReference type="Proteomes" id="UP000316603"/>
    </source>
</evidence>
<feature type="region of interest" description="Disordered" evidence="1">
    <location>
        <begin position="1"/>
        <end position="41"/>
    </location>
</feature>
<keyword evidence="3" id="KW-1185">Reference proteome</keyword>
<organism evidence="2 3">
    <name type="scientific">Streptomyces capillispiralis</name>
    <dbReference type="NCBI Taxonomy" id="68182"/>
    <lineage>
        <taxon>Bacteria</taxon>
        <taxon>Bacillati</taxon>
        <taxon>Actinomycetota</taxon>
        <taxon>Actinomycetes</taxon>
        <taxon>Kitasatosporales</taxon>
        <taxon>Streptomycetaceae</taxon>
        <taxon>Streptomyces</taxon>
    </lineage>
</organism>
<proteinExistence type="predicted"/>
<sequence length="62" mass="6409">MRRVAGNDSSGSVGATDGAGCPRDEVTRYGRNGNRNEDAGAISAISCFRGDVRDLGGPPRRG</sequence>